<sequence>MRQQKDETEDPIAGDFLESLVAAMRRHGAGVFEFENEDTFLSVVLEAESPDIPLDTSPDTGNAHPEAEFDVFVKSPELGLFASAGKSIGDSVMRNDVVGFVCVGPLRLAIRAPTDGLITEELVRDGTPIGYQEAVFRIRPVITS</sequence>
<evidence type="ECO:0000313" key="2">
    <source>
        <dbReference type="Proteomes" id="UP000664771"/>
    </source>
</evidence>
<dbReference type="EMBL" id="JAFVMF010000003">
    <property type="protein sequence ID" value="MBO1358781.1"/>
    <property type="molecule type" value="Genomic_DNA"/>
</dbReference>
<comment type="caution">
    <text evidence="1">The sequence shown here is derived from an EMBL/GenBank/DDBJ whole genome shotgun (WGS) entry which is preliminary data.</text>
</comment>
<evidence type="ECO:0000313" key="1">
    <source>
        <dbReference type="EMBL" id="MBO1358781.1"/>
    </source>
</evidence>
<dbReference type="RefSeq" id="WP_207879287.1">
    <property type="nucleotide sequence ID" value="NZ_JAFVMF010000003.1"/>
</dbReference>
<name>A0ABS3LS89_9PROT</name>
<organism evidence="1 2">
    <name type="scientific">Acetobacter sacchari</name>
    <dbReference type="NCBI Taxonomy" id="2661687"/>
    <lineage>
        <taxon>Bacteria</taxon>
        <taxon>Pseudomonadati</taxon>
        <taxon>Pseudomonadota</taxon>
        <taxon>Alphaproteobacteria</taxon>
        <taxon>Acetobacterales</taxon>
        <taxon>Acetobacteraceae</taxon>
        <taxon>Acetobacter</taxon>
    </lineage>
</organism>
<proteinExistence type="predicted"/>
<protein>
    <recommendedName>
        <fullName evidence="3">Lipoyl-binding domain-containing protein</fullName>
    </recommendedName>
</protein>
<reference evidence="1 2" key="1">
    <citation type="submission" date="2021-03" db="EMBL/GenBank/DDBJ databases">
        <title>The complete genome sequence of Acetobacter sacchari TBRC 11175.</title>
        <authorList>
            <person name="Charoenyingcharoen P."/>
            <person name="Yukphan P."/>
        </authorList>
    </citation>
    <scope>NUCLEOTIDE SEQUENCE [LARGE SCALE GENOMIC DNA]</scope>
    <source>
        <strain evidence="1 2">TBRC 11175</strain>
    </source>
</reference>
<evidence type="ECO:0008006" key="3">
    <source>
        <dbReference type="Google" id="ProtNLM"/>
    </source>
</evidence>
<dbReference type="SUPFAM" id="SSF51230">
    <property type="entry name" value="Single hybrid motif"/>
    <property type="match status" value="1"/>
</dbReference>
<keyword evidence="2" id="KW-1185">Reference proteome</keyword>
<accession>A0ABS3LS89</accession>
<dbReference type="Proteomes" id="UP000664771">
    <property type="component" value="Unassembled WGS sequence"/>
</dbReference>
<dbReference type="InterPro" id="IPR011053">
    <property type="entry name" value="Single_hybrid_motif"/>
</dbReference>
<gene>
    <name evidence="1" type="ORF">J2D73_03075</name>
</gene>
<dbReference type="Gene3D" id="2.40.50.100">
    <property type="match status" value="1"/>
</dbReference>